<evidence type="ECO:0000256" key="1">
    <source>
        <dbReference type="ARBA" id="ARBA00004651"/>
    </source>
</evidence>
<gene>
    <name evidence="9" type="ORF">GCM10009754_33170</name>
</gene>
<name>A0ABN2QXS0_9PSEU</name>
<dbReference type="SMART" id="SM00014">
    <property type="entry name" value="acidPPc"/>
    <property type="match status" value="1"/>
</dbReference>
<comment type="caution">
    <text evidence="9">The sequence shown here is derived from an EMBL/GenBank/DDBJ whole genome shotgun (WGS) entry which is preliminary data.</text>
</comment>
<dbReference type="PANTHER" id="PTHR14969:SF62">
    <property type="entry name" value="DECAPRENYLPHOSPHORYL-5-PHOSPHORIBOSE PHOSPHATASE RV3807C-RELATED"/>
    <property type="match status" value="1"/>
</dbReference>
<dbReference type="Proteomes" id="UP001501116">
    <property type="component" value="Unassembled WGS sequence"/>
</dbReference>
<feature type="transmembrane region" description="Helical" evidence="7">
    <location>
        <begin position="36"/>
        <end position="58"/>
    </location>
</feature>
<keyword evidence="2" id="KW-1003">Cell membrane</keyword>
<evidence type="ECO:0000259" key="8">
    <source>
        <dbReference type="SMART" id="SM00014"/>
    </source>
</evidence>
<accession>A0ABN2QXS0</accession>
<feature type="domain" description="Phosphatidic acid phosphatase type 2/haloperoxidase" evidence="8">
    <location>
        <begin position="68"/>
        <end position="178"/>
    </location>
</feature>
<keyword evidence="5 7" id="KW-1133">Transmembrane helix</keyword>
<evidence type="ECO:0000256" key="2">
    <source>
        <dbReference type="ARBA" id="ARBA00022475"/>
    </source>
</evidence>
<proteinExistence type="predicted"/>
<protein>
    <submittedName>
        <fullName evidence="9">Phosphatase PAP2 family protein</fullName>
    </submittedName>
</protein>
<reference evidence="9 10" key="1">
    <citation type="journal article" date="2019" name="Int. J. Syst. Evol. Microbiol.">
        <title>The Global Catalogue of Microorganisms (GCM) 10K type strain sequencing project: providing services to taxonomists for standard genome sequencing and annotation.</title>
        <authorList>
            <consortium name="The Broad Institute Genomics Platform"/>
            <consortium name="The Broad Institute Genome Sequencing Center for Infectious Disease"/>
            <person name="Wu L."/>
            <person name="Ma J."/>
        </authorList>
    </citation>
    <scope>NUCLEOTIDE SEQUENCE [LARGE SCALE GENOMIC DNA]</scope>
    <source>
        <strain evidence="9 10">JCM 14545</strain>
    </source>
</reference>
<keyword evidence="6 7" id="KW-0472">Membrane</keyword>
<comment type="subcellular location">
    <subcellularLocation>
        <location evidence="1">Cell membrane</location>
        <topology evidence="1">Multi-pass membrane protein</topology>
    </subcellularLocation>
</comment>
<evidence type="ECO:0000256" key="5">
    <source>
        <dbReference type="ARBA" id="ARBA00022989"/>
    </source>
</evidence>
<feature type="transmembrane region" description="Helical" evidence="7">
    <location>
        <begin position="65"/>
        <end position="84"/>
    </location>
</feature>
<organism evidence="9 10">
    <name type="scientific">Amycolatopsis minnesotensis</name>
    <dbReference type="NCBI Taxonomy" id="337894"/>
    <lineage>
        <taxon>Bacteria</taxon>
        <taxon>Bacillati</taxon>
        <taxon>Actinomycetota</taxon>
        <taxon>Actinomycetes</taxon>
        <taxon>Pseudonocardiales</taxon>
        <taxon>Pseudonocardiaceae</taxon>
        <taxon>Amycolatopsis</taxon>
    </lineage>
</organism>
<evidence type="ECO:0000256" key="3">
    <source>
        <dbReference type="ARBA" id="ARBA00022692"/>
    </source>
</evidence>
<evidence type="ECO:0000256" key="7">
    <source>
        <dbReference type="SAM" id="Phobius"/>
    </source>
</evidence>
<dbReference type="InterPro" id="IPR000326">
    <property type="entry name" value="PAP2/HPO"/>
</dbReference>
<keyword evidence="3 7" id="KW-0812">Transmembrane</keyword>
<sequence>MIRARDLPTVVRMLETESLYLDIVDIANAAPAFVRAFAAVATQALLVLLALVCAVNFWRARSRSAAAVTTAALAPVVVTAAYLVSEVVKTLWQEDRPCRARHVIADCPEYGDWSFPSNHAVLAGAAAVAIVFANRRAAWIAVPVALLAAASRVFVGVHYPHDVLVGLLLGAAVATMLPLLARPLTPVVARLRSRLPVVLGRGPGQDTPTVRIPRVPGQR</sequence>
<evidence type="ECO:0000313" key="10">
    <source>
        <dbReference type="Proteomes" id="UP001501116"/>
    </source>
</evidence>
<evidence type="ECO:0000256" key="6">
    <source>
        <dbReference type="ARBA" id="ARBA00023136"/>
    </source>
</evidence>
<evidence type="ECO:0000313" key="9">
    <source>
        <dbReference type="EMBL" id="GAA1960008.1"/>
    </source>
</evidence>
<dbReference type="Pfam" id="PF01569">
    <property type="entry name" value="PAP2"/>
    <property type="match status" value="1"/>
</dbReference>
<feature type="transmembrane region" description="Helical" evidence="7">
    <location>
        <begin position="163"/>
        <end position="184"/>
    </location>
</feature>
<dbReference type="EMBL" id="BAAANN010000012">
    <property type="protein sequence ID" value="GAA1960008.1"/>
    <property type="molecule type" value="Genomic_DNA"/>
</dbReference>
<feature type="transmembrane region" description="Helical" evidence="7">
    <location>
        <begin position="139"/>
        <end position="157"/>
    </location>
</feature>
<keyword evidence="10" id="KW-1185">Reference proteome</keyword>
<evidence type="ECO:0000256" key="4">
    <source>
        <dbReference type="ARBA" id="ARBA00022801"/>
    </source>
</evidence>
<dbReference type="Gene3D" id="1.20.144.10">
    <property type="entry name" value="Phosphatidic acid phosphatase type 2/haloperoxidase"/>
    <property type="match status" value="1"/>
</dbReference>
<feature type="transmembrane region" description="Helical" evidence="7">
    <location>
        <begin position="113"/>
        <end position="132"/>
    </location>
</feature>
<dbReference type="PANTHER" id="PTHR14969">
    <property type="entry name" value="SPHINGOSINE-1-PHOSPHATE PHOSPHOHYDROLASE"/>
    <property type="match status" value="1"/>
</dbReference>
<keyword evidence="4" id="KW-0378">Hydrolase</keyword>
<dbReference type="SUPFAM" id="SSF48317">
    <property type="entry name" value="Acid phosphatase/Vanadium-dependent haloperoxidase"/>
    <property type="match status" value="1"/>
</dbReference>
<dbReference type="InterPro" id="IPR036938">
    <property type="entry name" value="PAP2/HPO_sf"/>
</dbReference>